<keyword evidence="4 11" id="KW-0812">Transmembrane</keyword>
<dbReference type="GO" id="GO:0005886">
    <property type="term" value="C:plasma membrane"/>
    <property type="evidence" value="ECO:0007669"/>
    <property type="project" value="UniProtKB-SubCell"/>
</dbReference>
<evidence type="ECO:0000259" key="12">
    <source>
        <dbReference type="PROSITE" id="PS50262"/>
    </source>
</evidence>
<comment type="similarity">
    <text evidence="2">Belongs to the G-protein coupled receptor 1 family.</text>
</comment>
<evidence type="ECO:0000256" key="9">
    <source>
        <dbReference type="ARBA" id="ARBA00023224"/>
    </source>
</evidence>
<keyword evidence="14" id="KW-1185">Reference proteome</keyword>
<evidence type="ECO:0000256" key="3">
    <source>
        <dbReference type="ARBA" id="ARBA00022475"/>
    </source>
</evidence>
<reference evidence="13" key="1">
    <citation type="submission" date="2022-01" db="EMBL/GenBank/DDBJ databases">
        <authorList>
            <person name="King R."/>
        </authorList>
    </citation>
    <scope>NUCLEOTIDE SEQUENCE</scope>
</reference>
<evidence type="ECO:0000256" key="8">
    <source>
        <dbReference type="ARBA" id="ARBA00023170"/>
    </source>
</evidence>
<feature type="transmembrane region" description="Helical" evidence="11">
    <location>
        <begin position="49"/>
        <end position="73"/>
    </location>
</feature>
<feature type="transmembrane region" description="Helical" evidence="11">
    <location>
        <begin position="93"/>
        <end position="111"/>
    </location>
</feature>
<dbReference type="AlphaFoldDB" id="A0A9P0DPE9"/>
<evidence type="ECO:0000256" key="5">
    <source>
        <dbReference type="ARBA" id="ARBA00022989"/>
    </source>
</evidence>
<dbReference type="OrthoDB" id="6773632at2759"/>
<feature type="domain" description="G-protein coupled receptors family 1 profile" evidence="12">
    <location>
        <begin position="1"/>
        <end position="108"/>
    </location>
</feature>
<evidence type="ECO:0000256" key="6">
    <source>
        <dbReference type="ARBA" id="ARBA00023040"/>
    </source>
</evidence>
<feature type="transmembrane region" description="Helical" evidence="11">
    <location>
        <begin position="6"/>
        <end position="28"/>
    </location>
</feature>
<evidence type="ECO:0000256" key="10">
    <source>
        <dbReference type="SAM" id="MobiDB-lite"/>
    </source>
</evidence>
<evidence type="ECO:0000256" key="1">
    <source>
        <dbReference type="ARBA" id="ARBA00004651"/>
    </source>
</evidence>
<keyword evidence="7 11" id="KW-0472">Membrane</keyword>
<keyword evidence="6" id="KW-0297">G-protein coupled receptor</keyword>
<keyword evidence="5 11" id="KW-1133">Transmembrane helix</keyword>
<feature type="region of interest" description="Disordered" evidence="10">
    <location>
        <begin position="137"/>
        <end position="157"/>
    </location>
</feature>
<organism evidence="13 14">
    <name type="scientific">Phaedon cochleariae</name>
    <name type="common">Mustard beetle</name>
    <dbReference type="NCBI Taxonomy" id="80249"/>
    <lineage>
        <taxon>Eukaryota</taxon>
        <taxon>Metazoa</taxon>
        <taxon>Ecdysozoa</taxon>
        <taxon>Arthropoda</taxon>
        <taxon>Hexapoda</taxon>
        <taxon>Insecta</taxon>
        <taxon>Pterygota</taxon>
        <taxon>Neoptera</taxon>
        <taxon>Endopterygota</taxon>
        <taxon>Coleoptera</taxon>
        <taxon>Polyphaga</taxon>
        <taxon>Cucujiformia</taxon>
        <taxon>Chrysomeloidea</taxon>
        <taxon>Chrysomelidae</taxon>
        <taxon>Chrysomelinae</taxon>
        <taxon>Chrysomelini</taxon>
        <taxon>Phaedon</taxon>
    </lineage>
</organism>
<evidence type="ECO:0000313" key="13">
    <source>
        <dbReference type="EMBL" id="CAH1176890.1"/>
    </source>
</evidence>
<name>A0A9P0DPE9_PHACE</name>
<dbReference type="InterPro" id="IPR017452">
    <property type="entry name" value="GPCR_Rhodpsn_7TM"/>
</dbReference>
<evidence type="ECO:0000256" key="4">
    <source>
        <dbReference type="ARBA" id="ARBA00022692"/>
    </source>
</evidence>
<evidence type="ECO:0000256" key="2">
    <source>
        <dbReference type="ARBA" id="ARBA00010663"/>
    </source>
</evidence>
<keyword evidence="8" id="KW-0675">Receptor</keyword>
<dbReference type="Gene3D" id="1.20.1070.10">
    <property type="entry name" value="Rhodopsin 7-helix transmembrane proteins"/>
    <property type="match status" value="1"/>
</dbReference>
<evidence type="ECO:0000256" key="7">
    <source>
        <dbReference type="ARBA" id="ARBA00023136"/>
    </source>
</evidence>
<feature type="region of interest" description="Disordered" evidence="10">
    <location>
        <begin position="175"/>
        <end position="213"/>
    </location>
</feature>
<dbReference type="GO" id="GO:0004995">
    <property type="term" value="F:tachykinin receptor activity"/>
    <property type="evidence" value="ECO:0007669"/>
    <property type="project" value="InterPro"/>
</dbReference>
<gene>
    <name evidence="13" type="ORF">PHAECO_LOCUS11314</name>
</gene>
<dbReference type="EMBL" id="OU896713">
    <property type="protein sequence ID" value="CAH1176890.1"/>
    <property type="molecule type" value="Genomic_DNA"/>
</dbReference>
<dbReference type="SUPFAM" id="SSF81321">
    <property type="entry name" value="Family A G protein-coupled receptor-like"/>
    <property type="match status" value="1"/>
</dbReference>
<keyword evidence="3" id="KW-1003">Cell membrane</keyword>
<dbReference type="InterPro" id="IPR001681">
    <property type="entry name" value="Neurokn_rcpt"/>
</dbReference>
<feature type="compositionally biased region" description="Polar residues" evidence="10">
    <location>
        <begin position="175"/>
        <end position="185"/>
    </location>
</feature>
<proteinExistence type="inferred from homology"/>
<evidence type="ECO:0000313" key="14">
    <source>
        <dbReference type="Proteomes" id="UP001153737"/>
    </source>
</evidence>
<dbReference type="PANTHER" id="PTHR46925:SF2">
    <property type="entry name" value="G-PROTEIN COUPLED RECEPTOR TKR-1-RELATED"/>
    <property type="match status" value="1"/>
</dbReference>
<dbReference type="Proteomes" id="UP001153737">
    <property type="component" value="Chromosome 7"/>
</dbReference>
<reference evidence="13" key="2">
    <citation type="submission" date="2022-10" db="EMBL/GenBank/DDBJ databases">
        <authorList>
            <consortium name="ENA_rothamsted_submissions"/>
            <consortium name="culmorum"/>
            <person name="King R."/>
        </authorList>
    </citation>
    <scope>NUCLEOTIDE SEQUENCE</scope>
</reference>
<protein>
    <recommendedName>
        <fullName evidence="12">G-protein coupled receptors family 1 profile domain-containing protein</fullName>
    </recommendedName>
</protein>
<sequence>MIFLVITYVVPILLMSICYTIMGTVLWGSRSIGEKTQRQIDAIRSKRKVVKMFILVVMIFGICWLPYHGYFIYVYFDTNVIFSRYTQHVYLGFYWFAMSNAMVNPLIYYWMNARFRKYFKSVICGWKTWFSTRDNEDTHPYEGHSHSFSKSGGNGTIRMRITSPRELDHRFRSTHSAAPNANNNGDALGSSHSSRWSNRSRSWNKKQQTTVDL</sequence>
<dbReference type="PANTHER" id="PTHR46925">
    <property type="entry name" value="G-PROTEIN COUPLED RECEPTOR TKR-1-RELATED"/>
    <property type="match status" value="1"/>
</dbReference>
<evidence type="ECO:0000256" key="11">
    <source>
        <dbReference type="SAM" id="Phobius"/>
    </source>
</evidence>
<dbReference type="Pfam" id="PF00001">
    <property type="entry name" value="7tm_1"/>
    <property type="match status" value="1"/>
</dbReference>
<keyword evidence="9" id="KW-0807">Transducer</keyword>
<comment type="subcellular location">
    <subcellularLocation>
        <location evidence="1">Cell membrane</location>
        <topology evidence="1">Multi-pass membrane protein</topology>
    </subcellularLocation>
</comment>
<dbReference type="PROSITE" id="PS50262">
    <property type="entry name" value="G_PROTEIN_RECEP_F1_2"/>
    <property type="match status" value="1"/>
</dbReference>
<feature type="compositionally biased region" description="Low complexity" evidence="10">
    <location>
        <begin position="190"/>
        <end position="201"/>
    </location>
</feature>
<dbReference type="InterPro" id="IPR000276">
    <property type="entry name" value="GPCR_Rhodpsn"/>
</dbReference>
<accession>A0A9P0DPE9</accession>
<dbReference type="PRINTS" id="PR00237">
    <property type="entry name" value="GPCRRHODOPSN"/>
</dbReference>